<dbReference type="Pfam" id="PF01476">
    <property type="entry name" value="LysM"/>
    <property type="match status" value="1"/>
</dbReference>
<reference evidence="3 4" key="1">
    <citation type="submission" date="2018-09" db="EMBL/GenBank/DDBJ databases">
        <title>Nesterenkonia natronophila sp. nov., an alkaliphilic actinobacteriume isolated from a soda lake, and emended description of the genus Nesterenkonia.</title>
        <authorList>
            <person name="Menes R.J."/>
            <person name="Iriarte A."/>
        </authorList>
    </citation>
    <scope>NUCLEOTIDE SEQUENCE [LARGE SCALE GENOMIC DNA]</scope>
    <source>
        <strain evidence="3 4">M8</strain>
    </source>
</reference>
<feature type="transmembrane region" description="Helical" evidence="1">
    <location>
        <begin position="27"/>
        <end position="53"/>
    </location>
</feature>
<dbReference type="SMART" id="SM00257">
    <property type="entry name" value="LysM"/>
    <property type="match status" value="1"/>
</dbReference>
<gene>
    <name evidence="3" type="ORF">D3250_04290</name>
</gene>
<keyword evidence="1" id="KW-0812">Transmembrane</keyword>
<evidence type="ECO:0000256" key="1">
    <source>
        <dbReference type="SAM" id="Phobius"/>
    </source>
</evidence>
<dbReference type="Gene3D" id="3.10.350.10">
    <property type="entry name" value="LysM domain"/>
    <property type="match status" value="1"/>
</dbReference>
<feature type="domain" description="LysM" evidence="2">
    <location>
        <begin position="69"/>
        <end position="118"/>
    </location>
</feature>
<dbReference type="InterPro" id="IPR036779">
    <property type="entry name" value="LysM_dom_sf"/>
</dbReference>
<protein>
    <submittedName>
        <fullName evidence="3">LysM peptidoglycan-binding domain-containing protein</fullName>
    </submittedName>
</protein>
<dbReference type="AlphaFoldDB" id="A0A3A4F552"/>
<accession>A0A3A4F552</accession>
<dbReference type="EMBL" id="QYZP01000001">
    <property type="protein sequence ID" value="RJN33028.1"/>
    <property type="molecule type" value="Genomic_DNA"/>
</dbReference>
<dbReference type="OrthoDB" id="5084290at2"/>
<dbReference type="RefSeq" id="WP_119902072.1">
    <property type="nucleotide sequence ID" value="NZ_QYZP01000001.1"/>
</dbReference>
<dbReference type="SUPFAM" id="SSF54106">
    <property type="entry name" value="LysM domain"/>
    <property type="match status" value="1"/>
</dbReference>
<evidence type="ECO:0000313" key="3">
    <source>
        <dbReference type="EMBL" id="RJN33028.1"/>
    </source>
</evidence>
<dbReference type="CDD" id="cd00118">
    <property type="entry name" value="LysM"/>
    <property type="match status" value="1"/>
</dbReference>
<evidence type="ECO:0000259" key="2">
    <source>
        <dbReference type="PROSITE" id="PS51782"/>
    </source>
</evidence>
<keyword evidence="1" id="KW-0472">Membrane</keyword>
<dbReference type="Proteomes" id="UP000266615">
    <property type="component" value="Unassembled WGS sequence"/>
</dbReference>
<keyword evidence="4" id="KW-1185">Reference proteome</keyword>
<proteinExistence type="predicted"/>
<dbReference type="InterPro" id="IPR018392">
    <property type="entry name" value="LysM"/>
</dbReference>
<sequence>MTATANSDALRFQRGSQMPALTRRGRVLLLGVPTLLLTAALLVAAVFAGAALFNQAQASTSSEPGLEAEVVTVTEGDTLWSIASATDSGTEVQVLITQIAELNDLDTAQLAPGQELYVPVD</sequence>
<keyword evidence="1" id="KW-1133">Transmembrane helix</keyword>
<organism evidence="3 4">
    <name type="scientific">Nesterenkonia natronophila</name>
    <dbReference type="NCBI Taxonomy" id="2174932"/>
    <lineage>
        <taxon>Bacteria</taxon>
        <taxon>Bacillati</taxon>
        <taxon>Actinomycetota</taxon>
        <taxon>Actinomycetes</taxon>
        <taxon>Micrococcales</taxon>
        <taxon>Micrococcaceae</taxon>
        <taxon>Nesterenkonia</taxon>
    </lineage>
</organism>
<dbReference type="PROSITE" id="PS51782">
    <property type="entry name" value="LYSM"/>
    <property type="match status" value="1"/>
</dbReference>
<evidence type="ECO:0000313" key="4">
    <source>
        <dbReference type="Proteomes" id="UP000266615"/>
    </source>
</evidence>
<name>A0A3A4F552_9MICC</name>
<comment type="caution">
    <text evidence="3">The sequence shown here is derived from an EMBL/GenBank/DDBJ whole genome shotgun (WGS) entry which is preliminary data.</text>
</comment>